<dbReference type="EMBL" id="JBJJXI010000124">
    <property type="protein sequence ID" value="KAL3388895.1"/>
    <property type="molecule type" value="Genomic_DNA"/>
</dbReference>
<proteinExistence type="predicted"/>
<reference evidence="1 2" key="1">
    <citation type="journal article" date="2024" name="bioRxiv">
        <title>A reference genome for Trichogramma kaykai: A tiny desert-dwelling parasitoid wasp with competing sex-ratio distorters.</title>
        <authorList>
            <person name="Culotta J."/>
            <person name="Lindsey A.R."/>
        </authorList>
    </citation>
    <scope>NUCLEOTIDE SEQUENCE [LARGE SCALE GENOMIC DNA]</scope>
    <source>
        <strain evidence="1 2">KSX58</strain>
    </source>
</reference>
<sequence>MSINRNYFKAIGRRVYVAIKKFRARHARRWRPRFIVRGYADNNSRELPNRANGRVGASLDFSCRVHEAHSRERKKIQLKQLEHDPFHM</sequence>
<evidence type="ECO:0000313" key="1">
    <source>
        <dbReference type="EMBL" id="KAL3388895.1"/>
    </source>
</evidence>
<name>A0ABD2W754_9HYME</name>
<comment type="caution">
    <text evidence="1">The sequence shown here is derived from an EMBL/GenBank/DDBJ whole genome shotgun (WGS) entry which is preliminary data.</text>
</comment>
<gene>
    <name evidence="1" type="ORF">TKK_015863</name>
</gene>
<dbReference type="AlphaFoldDB" id="A0ABD2W754"/>
<organism evidence="1 2">
    <name type="scientific">Trichogramma kaykai</name>
    <dbReference type="NCBI Taxonomy" id="54128"/>
    <lineage>
        <taxon>Eukaryota</taxon>
        <taxon>Metazoa</taxon>
        <taxon>Ecdysozoa</taxon>
        <taxon>Arthropoda</taxon>
        <taxon>Hexapoda</taxon>
        <taxon>Insecta</taxon>
        <taxon>Pterygota</taxon>
        <taxon>Neoptera</taxon>
        <taxon>Endopterygota</taxon>
        <taxon>Hymenoptera</taxon>
        <taxon>Apocrita</taxon>
        <taxon>Proctotrupomorpha</taxon>
        <taxon>Chalcidoidea</taxon>
        <taxon>Trichogrammatidae</taxon>
        <taxon>Trichogramma</taxon>
    </lineage>
</organism>
<keyword evidence="2" id="KW-1185">Reference proteome</keyword>
<evidence type="ECO:0000313" key="2">
    <source>
        <dbReference type="Proteomes" id="UP001627154"/>
    </source>
</evidence>
<dbReference type="Proteomes" id="UP001627154">
    <property type="component" value="Unassembled WGS sequence"/>
</dbReference>
<accession>A0ABD2W754</accession>
<protein>
    <submittedName>
        <fullName evidence="1">Uncharacterized protein</fullName>
    </submittedName>
</protein>